<gene>
    <name evidence="2" type="ORF">SAMN02745130_03185</name>
</gene>
<dbReference type="OrthoDB" id="9790659at2"/>
<dbReference type="RefSeq" id="WP_078923619.1">
    <property type="nucleotide sequence ID" value="NZ_FUYB01000019.1"/>
</dbReference>
<dbReference type="PANTHER" id="PTHR20992:SF9">
    <property type="entry name" value="AT15442P-RELATED"/>
    <property type="match status" value="1"/>
</dbReference>
<feature type="transmembrane region" description="Helical" evidence="1">
    <location>
        <begin position="146"/>
        <end position="168"/>
    </location>
</feature>
<evidence type="ECO:0000256" key="1">
    <source>
        <dbReference type="SAM" id="Phobius"/>
    </source>
</evidence>
<feature type="transmembrane region" description="Helical" evidence="1">
    <location>
        <begin position="121"/>
        <end position="139"/>
    </location>
</feature>
<dbReference type="Pfam" id="PF04087">
    <property type="entry name" value="DUF389"/>
    <property type="match status" value="1"/>
</dbReference>
<feature type="transmembrane region" description="Helical" evidence="1">
    <location>
        <begin position="174"/>
        <end position="199"/>
    </location>
</feature>
<evidence type="ECO:0000313" key="2">
    <source>
        <dbReference type="EMBL" id="SKA90770.1"/>
    </source>
</evidence>
<sequence length="353" mass="37142">MPDSHLPEQWKDSVRDNIRQGAELNTGFIFMNILAAIIASYGLLANSPAVIIGAMIVAMLLGPITGVSLALVDGDNKLLKGSLLTLVMGTLVVLGTAFIIGLVHIRIPITPEIMSRTSPNLIDLMVALAGGAAGAYASVSPRLSTAVVGVAIATALVPPLSSASILFAHGQPGLAMGAFFLAFTNMVAIQLVSSVVLWANGFRKASHAYKDSIFIFIKQNAISLALLLAMASILTASLHRAVGQDLFESATQTTLAKVINKITGTYLSEVVFEKESNNSMEVTTVVNAFVQGAQPPTGGQVAAVEAQLPKPEDGSQLELRTRFLETTLINRDGIMYEQMKLDSSGGIKGAINP</sequence>
<keyword evidence="1" id="KW-0472">Membrane</keyword>
<reference evidence="2 3" key="1">
    <citation type="submission" date="2017-02" db="EMBL/GenBank/DDBJ databases">
        <authorList>
            <person name="Peterson S.W."/>
        </authorList>
    </citation>
    <scope>NUCLEOTIDE SEQUENCE [LARGE SCALE GENOMIC DNA]</scope>
    <source>
        <strain evidence="2 3">ATCC 49788</strain>
    </source>
</reference>
<name>A0A1T4XMJ7_9GAMM</name>
<dbReference type="InterPro" id="IPR005240">
    <property type="entry name" value="DUF389"/>
</dbReference>
<keyword evidence="1" id="KW-1133">Transmembrane helix</keyword>
<organism evidence="2 3">
    <name type="scientific">Thiothrix eikelboomii</name>
    <dbReference type="NCBI Taxonomy" id="92487"/>
    <lineage>
        <taxon>Bacteria</taxon>
        <taxon>Pseudomonadati</taxon>
        <taxon>Pseudomonadota</taxon>
        <taxon>Gammaproteobacteria</taxon>
        <taxon>Thiotrichales</taxon>
        <taxon>Thiotrichaceae</taxon>
        <taxon>Thiothrix</taxon>
    </lineage>
</organism>
<accession>A0A1T4XMJ7</accession>
<feature type="transmembrane region" description="Helical" evidence="1">
    <location>
        <begin position="220"/>
        <end position="239"/>
    </location>
</feature>
<keyword evidence="1" id="KW-0812">Transmembrane</keyword>
<evidence type="ECO:0000313" key="3">
    <source>
        <dbReference type="Proteomes" id="UP000190460"/>
    </source>
</evidence>
<keyword evidence="3" id="KW-1185">Reference proteome</keyword>
<dbReference type="AlphaFoldDB" id="A0A1T4XMJ7"/>
<feature type="transmembrane region" description="Helical" evidence="1">
    <location>
        <begin position="21"/>
        <end position="44"/>
    </location>
</feature>
<feature type="transmembrane region" description="Helical" evidence="1">
    <location>
        <begin position="50"/>
        <end position="71"/>
    </location>
</feature>
<feature type="transmembrane region" description="Helical" evidence="1">
    <location>
        <begin position="83"/>
        <end position="109"/>
    </location>
</feature>
<dbReference type="Proteomes" id="UP000190460">
    <property type="component" value="Unassembled WGS sequence"/>
</dbReference>
<dbReference type="EMBL" id="FUYB01000019">
    <property type="protein sequence ID" value="SKA90770.1"/>
    <property type="molecule type" value="Genomic_DNA"/>
</dbReference>
<proteinExistence type="predicted"/>
<dbReference type="PANTHER" id="PTHR20992">
    <property type="entry name" value="AT15442P-RELATED"/>
    <property type="match status" value="1"/>
</dbReference>
<protein>
    <submittedName>
        <fullName evidence="2">TIGR00341 family protein</fullName>
    </submittedName>
</protein>
<dbReference type="NCBIfam" id="TIGR00341">
    <property type="entry name" value="TIGR00341 family protein"/>
    <property type="match status" value="1"/>
</dbReference>